<accession>A0A5N3X528</accession>
<feature type="domain" description="Peptide methionine sulphoxide reductase MsrA" evidence="8">
    <location>
        <begin position="4"/>
        <end position="43"/>
    </location>
</feature>
<evidence type="ECO:0000256" key="6">
    <source>
        <dbReference type="ARBA" id="ARBA00047806"/>
    </source>
</evidence>
<keyword evidence="10" id="KW-1185">Reference proteome</keyword>
<dbReference type="InterPro" id="IPR050162">
    <property type="entry name" value="MsrA_MetSO_reductase"/>
</dbReference>
<comment type="similarity">
    <text evidence="1">Belongs to the MsrA Met sulfoxide reductase family.</text>
</comment>
<dbReference type="GO" id="GO:0008113">
    <property type="term" value="F:peptide-methionine (S)-S-oxide reductase activity"/>
    <property type="evidence" value="ECO:0007669"/>
    <property type="project" value="UniProtKB-EC"/>
</dbReference>
<evidence type="ECO:0000256" key="2">
    <source>
        <dbReference type="ARBA" id="ARBA00012502"/>
    </source>
</evidence>
<evidence type="ECO:0000256" key="1">
    <source>
        <dbReference type="ARBA" id="ARBA00005591"/>
    </source>
</evidence>
<dbReference type="SUPFAM" id="SSF55068">
    <property type="entry name" value="Peptide methionine sulfoxide reductase"/>
    <property type="match status" value="1"/>
</dbReference>
<dbReference type="GO" id="GO:0005737">
    <property type="term" value="C:cytoplasm"/>
    <property type="evidence" value="ECO:0007669"/>
    <property type="project" value="TreeGrafter"/>
</dbReference>
<comment type="catalytic activity">
    <reaction evidence="7">
        <text>[thioredoxin]-disulfide + L-methionine + H2O = L-methionine (S)-S-oxide + [thioredoxin]-dithiol</text>
        <dbReference type="Rhea" id="RHEA:19993"/>
        <dbReference type="Rhea" id="RHEA-COMP:10698"/>
        <dbReference type="Rhea" id="RHEA-COMP:10700"/>
        <dbReference type="ChEBI" id="CHEBI:15377"/>
        <dbReference type="ChEBI" id="CHEBI:29950"/>
        <dbReference type="ChEBI" id="CHEBI:50058"/>
        <dbReference type="ChEBI" id="CHEBI:57844"/>
        <dbReference type="ChEBI" id="CHEBI:58772"/>
        <dbReference type="EC" id="1.8.4.11"/>
    </reaction>
</comment>
<comment type="catalytic activity">
    <reaction evidence="6">
        <text>L-methionyl-[protein] + [thioredoxin]-disulfide + H2O = L-methionyl-(S)-S-oxide-[protein] + [thioredoxin]-dithiol</text>
        <dbReference type="Rhea" id="RHEA:14217"/>
        <dbReference type="Rhea" id="RHEA-COMP:10698"/>
        <dbReference type="Rhea" id="RHEA-COMP:10700"/>
        <dbReference type="Rhea" id="RHEA-COMP:12313"/>
        <dbReference type="Rhea" id="RHEA-COMP:12315"/>
        <dbReference type="ChEBI" id="CHEBI:15377"/>
        <dbReference type="ChEBI" id="CHEBI:16044"/>
        <dbReference type="ChEBI" id="CHEBI:29950"/>
        <dbReference type="ChEBI" id="CHEBI:44120"/>
        <dbReference type="ChEBI" id="CHEBI:50058"/>
        <dbReference type="EC" id="1.8.4.11"/>
    </reaction>
</comment>
<dbReference type="Gene3D" id="3.30.1060.10">
    <property type="entry name" value="Peptide methionine sulphoxide reductase MsrA"/>
    <property type="match status" value="1"/>
</dbReference>
<dbReference type="InterPro" id="IPR036509">
    <property type="entry name" value="Met_Sox_Rdtase_MsrA_sf"/>
</dbReference>
<dbReference type="GO" id="GO:0034599">
    <property type="term" value="P:cellular response to oxidative stress"/>
    <property type="evidence" value="ECO:0007669"/>
    <property type="project" value="TreeGrafter"/>
</dbReference>
<organism evidence="9 10">
    <name type="scientific">Muntiacus reevesi</name>
    <name type="common">Reeves' muntjac</name>
    <name type="synonym">Cervus reevesi</name>
    <dbReference type="NCBI Taxonomy" id="9886"/>
    <lineage>
        <taxon>Eukaryota</taxon>
        <taxon>Metazoa</taxon>
        <taxon>Chordata</taxon>
        <taxon>Craniata</taxon>
        <taxon>Vertebrata</taxon>
        <taxon>Euteleostomi</taxon>
        <taxon>Mammalia</taxon>
        <taxon>Eutheria</taxon>
        <taxon>Laurasiatheria</taxon>
        <taxon>Artiodactyla</taxon>
        <taxon>Ruminantia</taxon>
        <taxon>Pecora</taxon>
        <taxon>Cervidae</taxon>
        <taxon>Muntiacinae</taxon>
        <taxon>Muntiacus</taxon>
    </lineage>
</organism>
<dbReference type="Proteomes" id="UP000326062">
    <property type="component" value="Chromosome 19"/>
</dbReference>
<evidence type="ECO:0000313" key="10">
    <source>
        <dbReference type="Proteomes" id="UP000326062"/>
    </source>
</evidence>
<dbReference type="PANTHER" id="PTHR42799:SF2">
    <property type="entry name" value="MITOCHONDRIAL PEPTIDE METHIONINE SULFOXIDE REDUCTASE"/>
    <property type="match status" value="1"/>
</dbReference>
<evidence type="ECO:0000259" key="8">
    <source>
        <dbReference type="Pfam" id="PF01625"/>
    </source>
</evidence>
<dbReference type="Pfam" id="PF01625">
    <property type="entry name" value="PMSR"/>
    <property type="match status" value="1"/>
</dbReference>
<evidence type="ECO:0000256" key="7">
    <source>
        <dbReference type="ARBA" id="ARBA00048782"/>
    </source>
</evidence>
<evidence type="ECO:0000256" key="4">
    <source>
        <dbReference type="ARBA" id="ARBA00030273"/>
    </source>
</evidence>
<dbReference type="InterPro" id="IPR002569">
    <property type="entry name" value="Met_Sox_Rdtase_MsrA_dom"/>
</dbReference>
<reference evidence="9 10" key="1">
    <citation type="submission" date="2019-06" db="EMBL/GenBank/DDBJ databases">
        <title>Discovery of a novel chromosome fission-fusion reversal in muntjac.</title>
        <authorList>
            <person name="Mudd A.B."/>
            <person name="Bredeson J.V."/>
            <person name="Baum R."/>
            <person name="Hockemeyer D."/>
            <person name="Rokhsar D.S."/>
        </authorList>
    </citation>
    <scope>NUCLEOTIDE SEQUENCE [LARGE SCALE GENOMIC DNA]</scope>
    <source>
        <strain evidence="9">UCam_UCB_Mr</strain>
        <tissue evidence="9">Fibroblast cell line</tissue>
    </source>
</reference>
<evidence type="ECO:0000256" key="5">
    <source>
        <dbReference type="ARBA" id="ARBA00030643"/>
    </source>
</evidence>
<sequence>MSVRMGCFWGAERKFWNLKGVYSTQVGYAGGYTPNPTYKEDLQNGNKFFVCFFQFSLAHFFKYTSDLSLYVFRKQ</sequence>
<evidence type="ECO:0000256" key="3">
    <source>
        <dbReference type="ARBA" id="ARBA00023002"/>
    </source>
</evidence>
<name>A0A5N3X528_MUNRE</name>
<evidence type="ECO:0000313" key="9">
    <source>
        <dbReference type="EMBL" id="KAB0368805.1"/>
    </source>
</evidence>
<gene>
    <name evidence="9" type="ORF">FD755_019839</name>
</gene>
<keyword evidence="3" id="KW-0560">Oxidoreductase</keyword>
<dbReference type="AlphaFoldDB" id="A0A5N3X528"/>
<protein>
    <recommendedName>
        <fullName evidence="2">peptide-methionine (S)-S-oxide reductase</fullName>
        <ecNumber evidence="2">1.8.4.11</ecNumber>
    </recommendedName>
    <alternativeName>
        <fullName evidence="5">Peptide-methionine (S)-S-oxide reductase</fullName>
    </alternativeName>
    <alternativeName>
        <fullName evidence="4">Protein-methionine-S-oxide reductase</fullName>
    </alternativeName>
</protein>
<proteinExistence type="inferred from homology"/>
<dbReference type="EMBL" id="VCEB01000017">
    <property type="protein sequence ID" value="KAB0368805.1"/>
    <property type="molecule type" value="Genomic_DNA"/>
</dbReference>
<dbReference type="EC" id="1.8.4.11" evidence="2"/>
<comment type="caution">
    <text evidence="9">The sequence shown here is derived from an EMBL/GenBank/DDBJ whole genome shotgun (WGS) entry which is preliminary data.</text>
</comment>
<dbReference type="PANTHER" id="PTHR42799">
    <property type="entry name" value="MITOCHONDRIAL PEPTIDE METHIONINE SULFOXIDE REDUCTASE"/>
    <property type="match status" value="1"/>
</dbReference>